<protein>
    <submittedName>
        <fullName evidence="4">DUF4111 domain-containing protein</fullName>
    </submittedName>
</protein>
<keyword evidence="1" id="KW-0808">Transferase</keyword>
<dbReference type="CDD" id="cd05403">
    <property type="entry name" value="NT_KNTase_like"/>
    <property type="match status" value="1"/>
</dbReference>
<feature type="domain" description="Polymerase nucleotidyl transferase" evidence="2">
    <location>
        <begin position="13"/>
        <end position="71"/>
    </location>
</feature>
<accession>A0ABU6G6A8</accession>
<dbReference type="Pfam" id="PF01909">
    <property type="entry name" value="NTP_transf_2"/>
    <property type="match status" value="1"/>
</dbReference>
<name>A0ABU6G6A8_9BACL</name>
<feature type="domain" description="Adenylyltransferase AadA C-terminal" evidence="3">
    <location>
        <begin position="183"/>
        <end position="258"/>
    </location>
</feature>
<dbReference type="EMBL" id="JARLKY010000051">
    <property type="protein sequence ID" value="MEC0229500.1"/>
    <property type="molecule type" value="Genomic_DNA"/>
</dbReference>
<dbReference type="InterPro" id="IPR002934">
    <property type="entry name" value="Polymerase_NTP_transf_dom"/>
</dbReference>
<comment type="caution">
    <text evidence="4">The sequence shown here is derived from an EMBL/GenBank/DDBJ whole genome shotgun (WGS) entry which is preliminary data.</text>
</comment>
<dbReference type="SUPFAM" id="SSF81301">
    <property type="entry name" value="Nucleotidyltransferase"/>
    <property type="match status" value="1"/>
</dbReference>
<dbReference type="RefSeq" id="WP_326073535.1">
    <property type="nucleotide sequence ID" value="NZ_JARLKY010000051.1"/>
</dbReference>
<dbReference type="InterPro" id="IPR025184">
    <property type="entry name" value="AadA_C"/>
</dbReference>
<dbReference type="InterPro" id="IPR043519">
    <property type="entry name" value="NT_sf"/>
</dbReference>
<evidence type="ECO:0000313" key="4">
    <source>
        <dbReference type="EMBL" id="MEC0229500.1"/>
    </source>
</evidence>
<organism evidence="4 5">
    <name type="scientific">Paenibacillus alba</name>
    <dbReference type="NCBI Taxonomy" id="1197127"/>
    <lineage>
        <taxon>Bacteria</taxon>
        <taxon>Bacillati</taxon>
        <taxon>Bacillota</taxon>
        <taxon>Bacilli</taxon>
        <taxon>Bacillales</taxon>
        <taxon>Paenibacillaceae</taxon>
        <taxon>Paenibacillus</taxon>
    </lineage>
</organism>
<keyword evidence="5" id="KW-1185">Reference proteome</keyword>
<dbReference type="Pfam" id="PF13427">
    <property type="entry name" value="AadA_C"/>
    <property type="match status" value="1"/>
</dbReference>
<dbReference type="Gene3D" id="3.30.460.10">
    <property type="entry name" value="Beta Polymerase, domain 2"/>
    <property type="match status" value="1"/>
</dbReference>
<evidence type="ECO:0000259" key="2">
    <source>
        <dbReference type="Pfam" id="PF01909"/>
    </source>
</evidence>
<sequence length="268" mass="30863">MLPAIVEVTMNRLCKALDARTSSIESVYLYGSVALNDYIEGTSDIDFLAIIRKPLTQSEIQSIMAAHEEVEREFPNTDIMGAYILLKDVGKKPNEMNTFVTYFNKQLHTNGSGADLNPITWWILKKHGVRIYGSAVVFHYEIDIASLLGYVSGNLNSYWVNWIDRLEKQLSLNNVLEDETYIEQLDQAIEWCTLGMLRQWYTLKERDIISKIGAGNYGIQQLPEKWHGLIREAIAIKRLEPSRYYVSQKERLADLVDLLQYIHLDANR</sequence>
<dbReference type="Proteomes" id="UP001338137">
    <property type="component" value="Unassembled WGS sequence"/>
</dbReference>
<evidence type="ECO:0000313" key="5">
    <source>
        <dbReference type="Proteomes" id="UP001338137"/>
    </source>
</evidence>
<reference evidence="4 5" key="1">
    <citation type="submission" date="2023-03" db="EMBL/GenBank/DDBJ databases">
        <title>Bacillus Genome Sequencing.</title>
        <authorList>
            <person name="Dunlap C."/>
        </authorList>
    </citation>
    <scope>NUCLEOTIDE SEQUENCE [LARGE SCALE GENOMIC DNA]</scope>
    <source>
        <strain evidence="4 5">BD-533</strain>
    </source>
</reference>
<evidence type="ECO:0000259" key="3">
    <source>
        <dbReference type="Pfam" id="PF13427"/>
    </source>
</evidence>
<proteinExistence type="predicted"/>
<evidence type="ECO:0000256" key="1">
    <source>
        <dbReference type="ARBA" id="ARBA00022679"/>
    </source>
</evidence>
<gene>
    <name evidence="4" type="ORF">P4I72_20435</name>
</gene>